<evidence type="ECO:0000256" key="4">
    <source>
        <dbReference type="ARBA" id="ARBA00023004"/>
    </source>
</evidence>
<dbReference type="PANTHER" id="PTHR43498">
    <property type="entry name" value="FERREDOXIN:COB-COM HETERODISULFIDE REDUCTASE SUBUNIT A"/>
    <property type="match status" value="1"/>
</dbReference>
<dbReference type="InterPro" id="IPR039650">
    <property type="entry name" value="HdrA-like"/>
</dbReference>
<evidence type="ECO:0000256" key="1">
    <source>
        <dbReference type="ARBA" id="ARBA00022485"/>
    </source>
</evidence>
<organism evidence="6 7">
    <name type="scientific">Microbacterium murale</name>
    <dbReference type="NCBI Taxonomy" id="1081040"/>
    <lineage>
        <taxon>Bacteria</taxon>
        <taxon>Bacillati</taxon>
        <taxon>Actinomycetota</taxon>
        <taxon>Actinomycetes</taxon>
        <taxon>Micrococcales</taxon>
        <taxon>Microbacteriaceae</taxon>
        <taxon>Microbacterium</taxon>
    </lineage>
</organism>
<dbReference type="PANTHER" id="PTHR43498:SF1">
    <property type="entry name" value="COB--COM HETERODISULFIDE REDUCTASE IRON-SULFUR SUBUNIT A"/>
    <property type="match status" value="1"/>
</dbReference>
<dbReference type="Pfam" id="PF12831">
    <property type="entry name" value="FAD_oxidored"/>
    <property type="match status" value="1"/>
</dbReference>
<proteinExistence type="predicted"/>
<keyword evidence="3" id="KW-0560">Oxidoreductase</keyword>
<evidence type="ECO:0000313" key="7">
    <source>
        <dbReference type="Proteomes" id="UP001239085"/>
    </source>
</evidence>
<dbReference type="EMBL" id="JAUSXK010000001">
    <property type="protein sequence ID" value="MDQ0644805.1"/>
    <property type="molecule type" value="Genomic_DNA"/>
</dbReference>
<dbReference type="Gene3D" id="3.50.50.60">
    <property type="entry name" value="FAD/NAD(P)-binding domain"/>
    <property type="match status" value="1"/>
</dbReference>
<evidence type="ECO:0008006" key="8">
    <source>
        <dbReference type="Google" id="ProtNLM"/>
    </source>
</evidence>
<dbReference type="SUPFAM" id="SSF51905">
    <property type="entry name" value="FAD/NAD(P)-binding domain"/>
    <property type="match status" value="1"/>
</dbReference>
<dbReference type="InterPro" id="IPR036188">
    <property type="entry name" value="FAD/NAD-bd_sf"/>
</dbReference>
<evidence type="ECO:0000256" key="2">
    <source>
        <dbReference type="ARBA" id="ARBA00022723"/>
    </source>
</evidence>
<keyword evidence="7" id="KW-1185">Reference proteome</keyword>
<keyword evidence="1" id="KW-0004">4Fe-4S</keyword>
<evidence type="ECO:0000256" key="3">
    <source>
        <dbReference type="ARBA" id="ARBA00023002"/>
    </source>
</evidence>
<evidence type="ECO:0000313" key="6">
    <source>
        <dbReference type="EMBL" id="MDQ0644805.1"/>
    </source>
</evidence>
<protein>
    <recommendedName>
        <fullName evidence="8">FAD dependent oxidoreductase</fullName>
    </recommendedName>
</protein>
<comment type="caution">
    <text evidence="6">The sequence shown here is derived from an EMBL/GenBank/DDBJ whole genome shotgun (WGS) entry which is preliminary data.</text>
</comment>
<accession>A0ABU0PBT4</accession>
<reference evidence="6 7" key="1">
    <citation type="submission" date="2023-07" db="EMBL/GenBank/DDBJ databases">
        <title>Comparative genomics of wheat-associated soil bacteria to identify genetic determinants of phenazine resistance.</title>
        <authorList>
            <person name="Mouncey N."/>
        </authorList>
    </citation>
    <scope>NUCLEOTIDE SEQUENCE [LARGE SCALE GENOMIC DNA]</scope>
    <source>
        <strain evidence="6 7">W2I7</strain>
    </source>
</reference>
<evidence type="ECO:0000256" key="5">
    <source>
        <dbReference type="ARBA" id="ARBA00023014"/>
    </source>
</evidence>
<dbReference type="RefSeq" id="WP_307362968.1">
    <property type="nucleotide sequence ID" value="NZ_JAUSXK010000001.1"/>
</dbReference>
<keyword evidence="4" id="KW-0408">Iron</keyword>
<dbReference type="Proteomes" id="UP001239085">
    <property type="component" value="Unassembled WGS sequence"/>
</dbReference>
<keyword evidence="2" id="KW-0479">Metal-binding</keyword>
<name>A0ABU0PBT4_9MICO</name>
<sequence>MRDTLDVLVVGGGPAGISASIQAARLGLRTGLVEKNGALGGTTTVAGVSLPGLFHAWGHQIISGFGWELVRQAVEVGGGDLPDFTRWDLPHYRLQVRVNAAIYAALADQAVIDAGVDLLLHTMIAAVEWTGSDWRVVLCSKEGLHEVRALRLVDSTGDADVVAHAGLKRLSTAEKQPGTIMVRLGGYDPSTLHGIDLDALDGAYQRAIETGELHAADFQSAERPLRKFLGHRGENAIHVTGIHGGTSVDRTEAELAGRKALLRIYRFLKRQPGLEDLFVESWATETGVRETFTIEGVRTITVDDYRSGREWSDAVSYSFYPIDVHRSDGDGIDIRRLDYGVIPSIPRSAMLPQGAPGSLIVAGRSVAGDQEANSAYRVQASCMAMGQAAGALAALSVQQDTPIEDVPITSLHTQLRRFGAIIPGDVDVEPLSAAQANAVPLPR</sequence>
<gene>
    <name evidence="6" type="ORF">QFZ46_002965</name>
</gene>
<keyword evidence="5" id="KW-0411">Iron-sulfur</keyword>